<proteinExistence type="predicted"/>
<sequence length="243" mass="26167">MLQTQRTMNPEAIRIHEFVPISGSEIGRVLIVPSGNVGPMDQGGFESELYERLAGRLVSSGMITVRFDVESDRPRGGVSIPARRANRTRRLSEILEHEAIAARSSPLILLGVSLGALSIVDVLRRPTSLNICAAVLLGCVIEEPSVVMPPVERIDFLYGARDLVGYCNSDGELSEVVGPDTYGPRSAQQLIVRPRTVVTTRIIEGVGHMLARPGAHAPDDDTLDVIVDLTKQSAFPPSAPAAQ</sequence>
<dbReference type="Gene3D" id="3.40.50.1820">
    <property type="entry name" value="alpha/beta hydrolase"/>
    <property type="match status" value="1"/>
</dbReference>
<evidence type="ECO:0000313" key="2">
    <source>
        <dbReference type="Proteomes" id="UP001565474"/>
    </source>
</evidence>
<dbReference type="RefSeq" id="WP_370058058.1">
    <property type="nucleotide sequence ID" value="NZ_JBGBYD010000002.1"/>
</dbReference>
<evidence type="ECO:0000313" key="1">
    <source>
        <dbReference type="EMBL" id="MEY9472263.1"/>
    </source>
</evidence>
<dbReference type="SUPFAM" id="SSF53474">
    <property type="entry name" value="alpha/beta-Hydrolases"/>
    <property type="match status" value="1"/>
</dbReference>
<evidence type="ECO:0008006" key="3">
    <source>
        <dbReference type="Google" id="ProtNLM"/>
    </source>
</evidence>
<dbReference type="InterPro" id="IPR029058">
    <property type="entry name" value="AB_hydrolase_fold"/>
</dbReference>
<dbReference type="EMBL" id="JBGBZN010000002">
    <property type="protein sequence ID" value="MEY9472263.1"/>
    <property type="molecule type" value="Genomic_DNA"/>
</dbReference>
<accession>A0ABV4GJY6</accession>
<keyword evidence="2" id="KW-1185">Reference proteome</keyword>
<dbReference type="Proteomes" id="UP001565474">
    <property type="component" value="Unassembled WGS sequence"/>
</dbReference>
<reference evidence="1 2" key="1">
    <citation type="submission" date="2024-07" db="EMBL/GenBank/DDBJ databases">
        <title>Genomic Encyclopedia of Type Strains, Phase V (KMG-V): Genome sequencing to study the core and pangenomes of soil and plant-associated prokaryotes.</title>
        <authorList>
            <person name="Whitman W."/>
        </authorList>
    </citation>
    <scope>NUCLEOTIDE SEQUENCE [LARGE SCALE GENOMIC DNA]</scope>
    <source>
        <strain evidence="1 2">USDA 222</strain>
    </source>
</reference>
<name>A0ABV4GJY6_9BRAD</name>
<comment type="caution">
    <text evidence="1">The sequence shown here is derived from an EMBL/GenBank/DDBJ whole genome shotgun (WGS) entry which is preliminary data.</text>
</comment>
<organism evidence="1 2">
    <name type="scientific">Bradyrhizobium yuanmingense</name>
    <dbReference type="NCBI Taxonomy" id="108015"/>
    <lineage>
        <taxon>Bacteria</taxon>
        <taxon>Pseudomonadati</taxon>
        <taxon>Pseudomonadota</taxon>
        <taxon>Alphaproteobacteria</taxon>
        <taxon>Hyphomicrobiales</taxon>
        <taxon>Nitrobacteraceae</taxon>
        <taxon>Bradyrhizobium</taxon>
    </lineage>
</organism>
<protein>
    <recommendedName>
        <fullName evidence="3">Alpha/beta hydrolase</fullName>
    </recommendedName>
</protein>
<gene>
    <name evidence="1" type="ORF">ABH992_004662</name>
</gene>